<sequence length="433" mass="49801">MSNFNFRNFQKTIDNLQAAVDNHPRVSNSVVAPAKELLPFVRSFIEYHRQTTTRLSTEIDNYKKQISDLNNINELKFQKIIDKLESEPHTIQTTSATTQNNPQKPNFKTVLVKPKNNLLSPTEVKEAICNTVSTLDIKCNQVSINKTNVAFKFPNESSKNEFINRVSNDPNFNQALEAYEPTPKCPTIVLKNLDYSTNESEIVNQLIIQNDLDDLDNHIKLLFTIKKRYYFDAVLCISPHMFNKLQQRTLYLGWTACNAEETFLLGHCSNCLNFQHRTSTCPNKNNKKCKKCGLSFSTIRRDHQQSEFSTHIKNCANHKCCLCLEKNLPTDHAALSDQCPIYQKKVRFIKDRTCYDGQKEVKFFNRPLPNTPSNTHTTSPQQPQQQSRKNSHTDLTPPPKHLLTAPTSHLHRHSPSIPPNLDLSTQPYTRKFQ</sequence>
<dbReference type="OrthoDB" id="6509494at2759"/>
<dbReference type="AlphaFoldDB" id="A0A1Y3B911"/>
<evidence type="ECO:0000313" key="3">
    <source>
        <dbReference type="Proteomes" id="UP000194236"/>
    </source>
</evidence>
<keyword evidence="3" id="KW-1185">Reference proteome</keyword>
<reference evidence="2 3" key="1">
    <citation type="submission" date="2017-03" db="EMBL/GenBank/DDBJ databases">
        <title>Genome Survey of Euroglyphus maynei.</title>
        <authorList>
            <person name="Arlian L.G."/>
            <person name="Morgan M.S."/>
            <person name="Rider S.D."/>
        </authorList>
    </citation>
    <scope>NUCLEOTIDE SEQUENCE [LARGE SCALE GENOMIC DNA]</scope>
    <source>
        <strain evidence="2">Arlian Lab</strain>
        <tissue evidence="2">Whole body</tissue>
    </source>
</reference>
<evidence type="ECO:0000313" key="2">
    <source>
        <dbReference type="EMBL" id="OTF76398.1"/>
    </source>
</evidence>
<proteinExistence type="predicted"/>
<gene>
    <name evidence="2" type="ORF">BLA29_002517</name>
</gene>
<feature type="compositionally biased region" description="Low complexity" evidence="1">
    <location>
        <begin position="371"/>
        <end position="387"/>
    </location>
</feature>
<name>A0A1Y3B911_EURMA</name>
<dbReference type="Proteomes" id="UP000194236">
    <property type="component" value="Unassembled WGS sequence"/>
</dbReference>
<feature type="region of interest" description="Disordered" evidence="1">
    <location>
        <begin position="363"/>
        <end position="433"/>
    </location>
</feature>
<feature type="compositionally biased region" description="Polar residues" evidence="1">
    <location>
        <begin position="422"/>
        <end position="433"/>
    </location>
</feature>
<comment type="caution">
    <text evidence="2">The sequence shown here is derived from an EMBL/GenBank/DDBJ whole genome shotgun (WGS) entry which is preliminary data.</text>
</comment>
<organism evidence="2 3">
    <name type="scientific">Euroglyphus maynei</name>
    <name type="common">Mayne's house dust mite</name>
    <dbReference type="NCBI Taxonomy" id="6958"/>
    <lineage>
        <taxon>Eukaryota</taxon>
        <taxon>Metazoa</taxon>
        <taxon>Ecdysozoa</taxon>
        <taxon>Arthropoda</taxon>
        <taxon>Chelicerata</taxon>
        <taxon>Arachnida</taxon>
        <taxon>Acari</taxon>
        <taxon>Acariformes</taxon>
        <taxon>Sarcoptiformes</taxon>
        <taxon>Astigmata</taxon>
        <taxon>Psoroptidia</taxon>
        <taxon>Analgoidea</taxon>
        <taxon>Pyroglyphidae</taxon>
        <taxon>Pyroglyphinae</taxon>
        <taxon>Euroglyphus</taxon>
    </lineage>
</organism>
<protein>
    <submittedName>
        <fullName evidence="2">Uncharacterized protein</fullName>
    </submittedName>
</protein>
<accession>A0A1Y3B911</accession>
<evidence type="ECO:0000256" key="1">
    <source>
        <dbReference type="SAM" id="MobiDB-lite"/>
    </source>
</evidence>
<dbReference type="EMBL" id="MUJZ01037682">
    <property type="protein sequence ID" value="OTF76398.1"/>
    <property type="molecule type" value="Genomic_DNA"/>
</dbReference>